<dbReference type="VEuPathDB" id="CryptoDB:Cvel_9879"/>
<gene>
    <name evidence="3" type="ORF">Cvel_9879</name>
</gene>
<evidence type="ECO:0000313" key="3">
    <source>
        <dbReference type="EMBL" id="CEM50248.1"/>
    </source>
</evidence>
<dbReference type="PRINTS" id="PR00153">
    <property type="entry name" value="CSAPPISMRASE"/>
</dbReference>
<feature type="compositionally biased region" description="Basic and acidic residues" evidence="1">
    <location>
        <begin position="559"/>
        <end position="568"/>
    </location>
</feature>
<feature type="compositionally biased region" description="Acidic residues" evidence="1">
    <location>
        <begin position="569"/>
        <end position="589"/>
    </location>
</feature>
<evidence type="ECO:0000256" key="1">
    <source>
        <dbReference type="SAM" id="MobiDB-lite"/>
    </source>
</evidence>
<evidence type="ECO:0000259" key="2">
    <source>
        <dbReference type="PROSITE" id="PS50072"/>
    </source>
</evidence>
<feature type="region of interest" description="Disordered" evidence="1">
    <location>
        <begin position="145"/>
        <end position="390"/>
    </location>
</feature>
<feature type="compositionally biased region" description="Basic and acidic residues" evidence="1">
    <location>
        <begin position="145"/>
        <end position="159"/>
    </location>
</feature>
<feature type="compositionally biased region" description="Basic and acidic residues" evidence="1">
    <location>
        <begin position="508"/>
        <end position="526"/>
    </location>
</feature>
<feature type="compositionally biased region" description="Basic and acidic residues" evidence="1">
    <location>
        <begin position="655"/>
        <end position="671"/>
    </location>
</feature>
<feature type="compositionally biased region" description="Low complexity" evidence="1">
    <location>
        <begin position="246"/>
        <end position="265"/>
    </location>
</feature>
<dbReference type="InterPro" id="IPR002130">
    <property type="entry name" value="Cyclophilin-type_PPIase_dom"/>
</dbReference>
<dbReference type="AlphaFoldDB" id="A0A0G4I076"/>
<feature type="region of interest" description="Disordered" evidence="1">
    <location>
        <begin position="403"/>
        <end position="610"/>
    </location>
</feature>
<dbReference type="GO" id="GO:0016018">
    <property type="term" value="F:cyclosporin A binding"/>
    <property type="evidence" value="ECO:0007669"/>
    <property type="project" value="TreeGrafter"/>
</dbReference>
<protein>
    <recommendedName>
        <fullName evidence="2">PPIase cyclophilin-type domain-containing protein</fullName>
    </recommendedName>
</protein>
<feature type="compositionally biased region" description="Basic and acidic residues" evidence="1">
    <location>
        <begin position="420"/>
        <end position="499"/>
    </location>
</feature>
<feature type="compositionally biased region" description="Basic and acidic residues" evidence="1">
    <location>
        <begin position="403"/>
        <end position="412"/>
    </location>
</feature>
<dbReference type="GO" id="GO:0005829">
    <property type="term" value="C:cytosol"/>
    <property type="evidence" value="ECO:0007669"/>
    <property type="project" value="TreeGrafter"/>
</dbReference>
<reference evidence="3" key="1">
    <citation type="submission" date="2014-11" db="EMBL/GenBank/DDBJ databases">
        <authorList>
            <person name="Otto D Thomas"/>
            <person name="Naeem Raeece"/>
        </authorList>
    </citation>
    <scope>NUCLEOTIDE SEQUENCE</scope>
</reference>
<feature type="region of interest" description="Disordered" evidence="1">
    <location>
        <begin position="640"/>
        <end position="678"/>
    </location>
</feature>
<dbReference type="InterPro" id="IPR029000">
    <property type="entry name" value="Cyclophilin-like_dom_sf"/>
</dbReference>
<sequence>MRRKGKAYVYFDVSIGGKDVGRLTMELFCEEAPMTCENFRALCTGERGIGKTTGKPLYFMNCPFHRIIKGFMAQGLSMANAGPNTNGSQFFIIFGPTPHLDGKHVVFGKVIKGHDVLDALENVDLNGHTPEEPVLIKRCGELEIQQPKKDKKSEAEGHRLVSGNTSEGEVRDREGPGAAAAAAGGGGGSSGSPSPSPGRKGRGRSLERSASRSVSGGGKVEKERGGEGGKGMKAKRGRSPGGPQTASSSSSRPSSRSSSPSSNSDSDSDSSSEEDRKRKKKASKKKKKKSRSKSKKRDRKKKEKRKRKKGDKKKKKDSARKDSESEDERSPKRGSKRRKEGSGSDLEGEDSDSRANGNPPPPIVTPDGRVFRGRKFRGYEEESEWDRKRRMKWEDKQAEKIWRDKYERERRGGGYPRGKGGRDSPPRDRYGDRDRYGYRDRDRDPDYYRGRGPEIIRRRDSDYDRDRDRSRSRDGDSRRRERGRGEDSTRLRRRESGEDLREDEEGDETTREHPRPIILRTREEVHAAGGGEGEPPPRESPRVILRPRPGVASLGQSRVRLEKRKDGEEGGEGEGVEKEGEETIEEINEEGSSPVQGEEEGGVGDDGGMEIDIEDEFEVERYVAPDDTIDPDESLRAFLTTPVDSLQGGGEEEEKGMRGGDEDGEELRGPEEADEESD</sequence>
<dbReference type="Pfam" id="PF00160">
    <property type="entry name" value="Pro_isomerase"/>
    <property type="match status" value="2"/>
</dbReference>
<dbReference type="GO" id="GO:0006457">
    <property type="term" value="P:protein folding"/>
    <property type="evidence" value="ECO:0007669"/>
    <property type="project" value="TreeGrafter"/>
</dbReference>
<accession>A0A0G4I076</accession>
<dbReference type="GO" id="GO:0003755">
    <property type="term" value="F:peptidyl-prolyl cis-trans isomerase activity"/>
    <property type="evidence" value="ECO:0007669"/>
    <property type="project" value="InterPro"/>
</dbReference>
<dbReference type="SUPFAM" id="SSF50891">
    <property type="entry name" value="Cyclophilin-like"/>
    <property type="match status" value="1"/>
</dbReference>
<name>A0A0G4I076_9ALVE</name>
<feature type="compositionally biased region" description="Basic and acidic residues" evidence="1">
    <location>
        <begin position="319"/>
        <end position="331"/>
    </location>
</feature>
<feature type="domain" description="PPIase cyclophilin-type" evidence="2">
    <location>
        <begin position="10"/>
        <end position="141"/>
    </location>
</feature>
<dbReference type="EMBL" id="CDMZ01004601">
    <property type="protein sequence ID" value="CEM50248.1"/>
    <property type="molecule type" value="Genomic_DNA"/>
</dbReference>
<organism evidence="3">
    <name type="scientific">Chromera velia CCMP2878</name>
    <dbReference type="NCBI Taxonomy" id="1169474"/>
    <lineage>
        <taxon>Eukaryota</taxon>
        <taxon>Sar</taxon>
        <taxon>Alveolata</taxon>
        <taxon>Colpodellida</taxon>
        <taxon>Chromeraceae</taxon>
        <taxon>Chromera</taxon>
    </lineage>
</organism>
<dbReference type="PANTHER" id="PTHR11071:SF561">
    <property type="entry name" value="PEPTIDYL-PROLYL CIS-TRANS ISOMERASE D-RELATED"/>
    <property type="match status" value="1"/>
</dbReference>
<dbReference type="Gene3D" id="2.40.100.10">
    <property type="entry name" value="Cyclophilin-like"/>
    <property type="match status" value="2"/>
</dbReference>
<feature type="compositionally biased region" description="Acidic residues" evidence="1">
    <location>
        <begin position="597"/>
        <end position="610"/>
    </location>
</feature>
<proteinExistence type="predicted"/>
<feature type="compositionally biased region" description="Basic residues" evidence="1">
    <location>
        <begin position="277"/>
        <end position="318"/>
    </location>
</feature>
<dbReference type="PANTHER" id="PTHR11071">
    <property type="entry name" value="PEPTIDYL-PROLYL CIS-TRANS ISOMERASE"/>
    <property type="match status" value="1"/>
</dbReference>
<dbReference type="PROSITE" id="PS50072">
    <property type="entry name" value="CSA_PPIASE_2"/>
    <property type="match status" value="1"/>
</dbReference>